<name>A0ABT9EDB2_9PROT</name>
<keyword evidence="2" id="KW-1185">Reference proteome</keyword>
<gene>
    <name evidence="1" type="ORF">Q7A36_38235</name>
</gene>
<evidence type="ECO:0000313" key="1">
    <source>
        <dbReference type="EMBL" id="MDO9714196.1"/>
    </source>
</evidence>
<dbReference type="RefSeq" id="WP_305109035.1">
    <property type="nucleotide sequence ID" value="NZ_JAUTWS010000183.1"/>
</dbReference>
<reference evidence="1 2" key="1">
    <citation type="submission" date="2023-08" db="EMBL/GenBank/DDBJ databases">
        <title>The draft genome sequence of Paracraurococcus sp. LOR1-02.</title>
        <authorList>
            <person name="Kingkaew E."/>
            <person name="Tanasupawat S."/>
        </authorList>
    </citation>
    <scope>NUCLEOTIDE SEQUENCE [LARGE SCALE GENOMIC DNA]</scope>
    <source>
        <strain evidence="1 2">LOR1-02</strain>
    </source>
</reference>
<protein>
    <submittedName>
        <fullName evidence="1">Uncharacterized protein</fullName>
    </submittedName>
</protein>
<dbReference type="EMBL" id="JAUTWS010000183">
    <property type="protein sequence ID" value="MDO9714196.1"/>
    <property type="molecule type" value="Genomic_DNA"/>
</dbReference>
<proteinExistence type="predicted"/>
<sequence length="142" mass="15288">MAELVARSDSMLEELAQILSISPPRLVLDDPWRGLERLAAFLQNTDLDGATEDARIWLLNRAGLLIARGLVSRFGGMLAVQRDPAQRFFGNYVVGGMQCPAGPDAVLDPFAVAHAAIYERPRPNLLALVAEAEAALAKPVPG</sequence>
<evidence type="ECO:0000313" key="2">
    <source>
        <dbReference type="Proteomes" id="UP001243009"/>
    </source>
</evidence>
<organism evidence="1 2">
    <name type="scientific">Paracraurococcus lichenis</name>
    <dbReference type="NCBI Taxonomy" id="3064888"/>
    <lineage>
        <taxon>Bacteria</taxon>
        <taxon>Pseudomonadati</taxon>
        <taxon>Pseudomonadota</taxon>
        <taxon>Alphaproteobacteria</taxon>
        <taxon>Acetobacterales</taxon>
        <taxon>Roseomonadaceae</taxon>
        <taxon>Paracraurococcus</taxon>
    </lineage>
</organism>
<dbReference type="Proteomes" id="UP001243009">
    <property type="component" value="Unassembled WGS sequence"/>
</dbReference>
<accession>A0ABT9EDB2</accession>
<comment type="caution">
    <text evidence="1">The sequence shown here is derived from an EMBL/GenBank/DDBJ whole genome shotgun (WGS) entry which is preliminary data.</text>
</comment>